<dbReference type="EMBL" id="LXKA01000165">
    <property type="protein sequence ID" value="OAJ62566.1"/>
    <property type="molecule type" value="Genomic_DNA"/>
</dbReference>
<dbReference type="STRING" id="1462993.A6V36_21045"/>
<reference evidence="4 5" key="1">
    <citation type="submission" date="2016-04" db="EMBL/GenBank/DDBJ databases">
        <title>Reclassification of Paraburkholderia panaciterrae (Farh et al. 2015) Dobritsa &amp; Samadpour 2016 as a later homotypic synonym of Paraburkholderia ginsengiterrae (Farh et al. 2015) Dobritsa &amp; Samadpour 2016.</title>
        <authorList>
            <person name="Dobritsa A.P."/>
            <person name="Kutumbaka K."/>
            <person name="Samadpour M."/>
        </authorList>
    </citation>
    <scope>NUCLEOTIDE SEQUENCE [LARGE SCALE GENOMIC DNA]</scope>
    <source>
        <strain evidence="3 5">DCY85</strain>
        <strain evidence="2 4">DCY85-1</strain>
    </source>
</reference>
<name>A0A1A9N9U6_9BURK</name>
<accession>A0A1A9N9U6</accession>
<gene>
    <name evidence="2" type="ORF">A6V36_21045</name>
    <name evidence="3" type="ORF">A6V37_22335</name>
</gene>
<organism evidence="3 5">
    <name type="scientific">Paraburkholderia ginsengiterrae</name>
    <dbReference type="NCBI Taxonomy" id="1462993"/>
    <lineage>
        <taxon>Bacteria</taxon>
        <taxon>Pseudomonadati</taxon>
        <taxon>Pseudomonadota</taxon>
        <taxon>Betaproteobacteria</taxon>
        <taxon>Burkholderiales</taxon>
        <taxon>Burkholderiaceae</taxon>
        <taxon>Paraburkholderia</taxon>
    </lineage>
</organism>
<evidence type="ECO:0000313" key="3">
    <source>
        <dbReference type="EMBL" id="OAJ62566.1"/>
    </source>
</evidence>
<keyword evidence="4" id="KW-1185">Reference proteome</keyword>
<dbReference type="EMBL" id="LXJZ01000051">
    <property type="protein sequence ID" value="OAJ62439.1"/>
    <property type="molecule type" value="Genomic_DNA"/>
</dbReference>
<sequence length="83" mass="9473">MHARLLEWCVDYAASRPIPISGRRWLGGKMRHVPSAWRKKKSENDPVGRSICTQTRLISPLRERASNRTRADGARVEPTSFSI</sequence>
<dbReference type="AlphaFoldDB" id="A0A1A9N9U6"/>
<feature type="compositionally biased region" description="Basic and acidic residues" evidence="1">
    <location>
        <begin position="62"/>
        <end position="75"/>
    </location>
</feature>
<evidence type="ECO:0000256" key="1">
    <source>
        <dbReference type="SAM" id="MobiDB-lite"/>
    </source>
</evidence>
<evidence type="ECO:0000313" key="5">
    <source>
        <dbReference type="Proteomes" id="UP000078116"/>
    </source>
</evidence>
<evidence type="ECO:0000313" key="4">
    <source>
        <dbReference type="Proteomes" id="UP000077961"/>
    </source>
</evidence>
<dbReference type="Proteomes" id="UP000078116">
    <property type="component" value="Unassembled WGS sequence"/>
</dbReference>
<evidence type="ECO:0000313" key="2">
    <source>
        <dbReference type="EMBL" id="OAJ62439.1"/>
    </source>
</evidence>
<dbReference type="Proteomes" id="UP000077961">
    <property type="component" value="Unassembled WGS sequence"/>
</dbReference>
<comment type="caution">
    <text evidence="3">The sequence shown here is derived from an EMBL/GenBank/DDBJ whole genome shotgun (WGS) entry which is preliminary data.</text>
</comment>
<protein>
    <submittedName>
        <fullName evidence="3">Uncharacterized protein</fullName>
    </submittedName>
</protein>
<proteinExistence type="predicted"/>
<feature type="region of interest" description="Disordered" evidence="1">
    <location>
        <begin position="62"/>
        <end position="83"/>
    </location>
</feature>